<dbReference type="CDD" id="cd00093">
    <property type="entry name" value="HTH_XRE"/>
    <property type="match status" value="1"/>
</dbReference>
<keyword evidence="3" id="KW-1185">Reference proteome</keyword>
<dbReference type="Pfam" id="PF13560">
    <property type="entry name" value="HTH_31"/>
    <property type="match status" value="1"/>
</dbReference>
<feature type="compositionally biased region" description="Polar residues" evidence="1">
    <location>
        <begin position="270"/>
        <end position="281"/>
    </location>
</feature>
<dbReference type="RefSeq" id="WP_051112765.1">
    <property type="nucleotide sequence ID" value="NZ_CP068985.1"/>
</dbReference>
<organism evidence="2 3">
    <name type="scientific">Nonomuraea coxensis DSM 45129</name>
    <dbReference type="NCBI Taxonomy" id="1122611"/>
    <lineage>
        <taxon>Bacteria</taxon>
        <taxon>Bacillati</taxon>
        <taxon>Actinomycetota</taxon>
        <taxon>Actinomycetes</taxon>
        <taxon>Streptosporangiales</taxon>
        <taxon>Streptosporangiaceae</taxon>
        <taxon>Nonomuraea</taxon>
    </lineage>
</organism>
<evidence type="ECO:0000313" key="3">
    <source>
        <dbReference type="Proteomes" id="UP000824681"/>
    </source>
</evidence>
<accession>A0ABX8UC90</accession>
<sequence length="281" mass="30079">MGRPERKLDPEGGLIERFAHDLRQLRVAAGQPTYRIMGSRVGCSPSRLSEAAKGLRLPSLSATLDYVRACGVTDTAEWERRWHEINDQVKQHALAAGEPARTEPDAADEADEADEALGQERRPRVLWKVAAVAGTALALLAANAAFIWTSGDAVPDVPMRCRSPLATARVPISMQPCVAVTDGAVVASLDLRAVRAVDGAVAYVWLHNAKSRAPLAKTLRTCELGALAAGQARACGPFSHEVPPGRYTTAVAVELGPRQSEPPLWRRGATGTQSQQIDTTP</sequence>
<protein>
    <recommendedName>
        <fullName evidence="4">HTH cro/C1-type domain-containing protein</fullName>
    </recommendedName>
</protein>
<dbReference type="Proteomes" id="UP000824681">
    <property type="component" value="Chromosome"/>
</dbReference>
<feature type="compositionally biased region" description="Acidic residues" evidence="1">
    <location>
        <begin position="105"/>
        <end position="117"/>
    </location>
</feature>
<evidence type="ECO:0008006" key="4">
    <source>
        <dbReference type="Google" id="ProtNLM"/>
    </source>
</evidence>
<name>A0ABX8UC90_9ACTN</name>
<feature type="region of interest" description="Disordered" evidence="1">
    <location>
        <begin position="93"/>
        <end position="117"/>
    </location>
</feature>
<feature type="region of interest" description="Disordered" evidence="1">
    <location>
        <begin position="258"/>
        <end position="281"/>
    </location>
</feature>
<evidence type="ECO:0000256" key="1">
    <source>
        <dbReference type="SAM" id="MobiDB-lite"/>
    </source>
</evidence>
<evidence type="ECO:0000313" key="2">
    <source>
        <dbReference type="EMBL" id="QYC45155.1"/>
    </source>
</evidence>
<gene>
    <name evidence="2" type="ORF">Nocox_38025</name>
</gene>
<dbReference type="EMBL" id="CP068985">
    <property type="protein sequence ID" value="QYC45155.1"/>
    <property type="molecule type" value="Genomic_DNA"/>
</dbReference>
<dbReference type="InterPro" id="IPR001387">
    <property type="entry name" value="Cro/C1-type_HTH"/>
</dbReference>
<reference evidence="2 3" key="1">
    <citation type="journal article" date="2021" name="ACS Chem. Biol.">
        <title>Genomic-Led Discovery of a Novel Glycopeptide Antibiotic by Nonomuraea coxensis DSM 45129.</title>
        <authorList>
            <person name="Yushchuk O."/>
            <person name="Vior N.M."/>
            <person name="Andreo-Vidal A."/>
            <person name="Berini F."/>
            <person name="Ruckert C."/>
            <person name="Busche T."/>
            <person name="Binda E."/>
            <person name="Kalinowski J."/>
            <person name="Truman A.W."/>
            <person name="Marinelli F."/>
        </authorList>
    </citation>
    <scope>NUCLEOTIDE SEQUENCE [LARGE SCALE GENOMIC DNA]</scope>
    <source>
        <strain evidence="2 3">DSM 45129</strain>
    </source>
</reference>
<proteinExistence type="predicted"/>